<dbReference type="InterPro" id="IPR025316">
    <property type="entry name" value="DUF4221"/>
</dbReference>
<protein>
    <submittedName>
        <fullName evidence="1">DUF4221 domain-containing protein</fullName>
    </submittedName>
</protein>
<reference evidence="1" key="1">
    <citation type="submission" date="2022-03" db="EMBL/GenBank/DDBJ databases">
        <title>De novo assembled genomes of Belliella spp. (Cyclobacteriaceae) strains.</title>
        <authorList>
            <person name="Szabo A."/>
            <person name="Korponai K."/>
            <person name="Felfoldi T."/>
        </authorList>
    </citation>
    <scope>NUCLEOTIDE SEQUENCE</scope>
    <source>
        <strain evidence="1">DSM 111904</strain>
    </source>
</reference>
<evidence type="ECO:0000313" key="2">
    <source>
        <dbReference type="Proteomes" id="UP001165489"/>
    </source>
</evidence>
<gene>
    <name evidence="1" type="ORF">MM239_15370</name>
</gene>
<dbReference type="RefSeq" id="WP_241349149.1">
    <property type="nucleotide sequence ID" value="NZ_JAKZGP010000046.1"/>
</dbReference>
<name>A0ABS9V2Y8_9BACT</name>
<sequence length="381" mass="43659">MKKNIIALISGLILVTACSTEKNKSLESFEFNLTMDTVVVDAGNEIINLVYGLSSPALSKDRKYLYHYTHGQATFDKINLETLELEKTIKFEKDGPNSIGSYIGGYSITPENNFMIWSYGLYAIFSPTGEKIKDLELDKIANEELNGNGSFPIRLIEIPGKPNEIYGFFVQWNDNEYYLIKFDLENRSYKRISLPFPEKLNDFRMEIEYNGQAAGGYHPSSPRPIIVEDKIIFTTTAFNEAYIFDTAIDSLITKSWESSLTGNKNEAKLPKIAQMEEAEEHTRKFSESINFSMPQWDPISKQYVRLSHKTAFSEEKDENGRLTESSAIVYLTLMDKDLNIIKETILEGYTKTPPSHFYIDNTIWLFENIDDELGFVRMTIN</sequence>
<proteinExistence type="predicted"/>
<accession>A0ABS9V2Y8</accession>
<comment type="caution">
    <text evidence="1">The sequence shown here is derived from an EMBL/GenBank/DDBJ whole genome shotgun (WGS) entry which is preliminary data.</text>
</comment>
<dbReference type="Proteomes" id="UP001165489">
    <property type="component" value="Unassembled WGS sequence"/>
</dbReference>
<evidence type="ECO:0000313" key="1">
    <source>
        <dbReference type="EMBL" id="MCH7410787.1"/>
    </source>
</evidence>
<dbReference type="PROSITE" id="PS51257">
    <property type="entry name" value="PROKAR_LIPOPROTEIN"/>
    <property type="match status" value="1"/>
</dbReference>
<keyword evidence="2" id="KW-1185">Reference proteome</keyword>
<dbReference type="Pfam" id="PF13970">
    <property type="entry name" value="DUF4221"/>
    <property type="match status" value="1"/>
</dbReference>
<dbReference type="EMBL" id="JAKZGP010000046">
    <property type="protein sequence ID" value="MCH7410787.1"/>
    <property type="molecule type" value="Genomic_DNA"/>
</dbReference>
<organism evidence="1 2">
    <name type="scientific">Belliella filtrata</name>
    <dbReference type="NCBI Taxonomy" id="2923435"/>
    <lineage>
        <taxon>Bacteria</taxon>
        <taxon>Pseudomonadati</taxon>
        <taxon>Bacteroidota</taxon>
        <taxon>Cytophagia</taxon>
        <taxon>Cytophagales</taxon>
        <taxon>Cyclobacteriaceae</taxon>
        <taxon>Belliella</taxon>
    </lineage>
</organism>